<dbReference type="STRING" id="913774.A0A0C3CC02"/>
<dbReference type="Gene3D" id="4.10.1000.10">
    <property type="entry name" value="Zinc finger, CCCH-type"/>
    <property type="match status" value="1"/>
</dbReference>
<dbReference type="InterPro" id="IPR000571">
    <property type="entry name" value="Znf_CCCH"/>
</dbReference>
<protein>
    <recommendedName>
        <fullName evidence="3">C3H1-type domain-containing protein</fullName>
    </recommendedName>
</protein>
<dbReference type="OrthoDB" id="3512845at2759"/>
<dbReference type="InterPro" id="IPR057683">
    <property type="entry name" value="DUF7923"/>
</dbReference>
<reference evidence="4 5" key="1">
    <citation type="submission" date="2014-04" db="EMBL/GenBank/DDBJ databases">
        <authorList>
            <consortium name="DOE Joint Genome Institute"/>
            <person name="Kuo A."/>
            <person name="Martino E."/>
            <person name="Perotto S."/>
            <person name="Kohler A."/>
            <person name="Nagy L.G."/>
            <person name="Floudas D."/>
            <person name="Copeland A."/>
            <person name="Barry K.W."/>
            <person name="Cichocki N."/>
            <person name="Veneault-Fourrey C."/>
            <person name="LaButti K."/>
            <person name="Lindquist E.A."/>
            <person name="Lipzen A."/>
            <person name="Lundell T."/>
            <person name="Morin E."/>
            <person name="Murat C."/>
            <person name="Sun H."/>
            <person name="Tunlid A."/>
            <person name="Henrissat B."/>
            <person name="Grigoriev I.V."/>
            <person name="Hibbett D.S."/>
            <person name="Martin F."/>
            <person name="Nordberg H.P."/>
            <person name="Cantor M.N."/>
            <person name="Hua S.X."/>
        </authorList>
    </citation>
    <scope>NUCLEOTIDE SEQUENCE [LARGE SCALE GENOMIC DNA]</scope>
    <source>
        <strain evidence="4 5">Zn</strain>
    </source>
</reference>
<evidence type="ECO:0000313" key="5">
    <source>
        <dbReference type="Proteomes" id="UP000054321"/>
    </source>
</evidence>
<dbReference type="HOGENOM" id="CLU_031811_0_1_1"/>
<gene>
    <name evidence="4" type="ORF">OIDMADRAFT_44612</name>
</gene>
<dbReference type="Pfam" id="PF25543">
    <property type="entry name" value="zf-CCCH_tandem"/>
    <property type="match status" value="1"/>
</dbReference>
<feature type="zinc finger region" description="C3H1-type" evidence="1">
    <location>
        <begin position="346"/>
        <end position="374"/>
    </location>
</feature>
<keyword evidence="2" id="KW-0175">Coiled coil</keyword>
<dbReference type="PANTHER" id="PTHR37543">
    <property type="entry name" value="CCCH ZINC FINGER DNA BINDING PROTEIN (AFU_ORTHOLOGUE AFUA_5G12760)"/>
    <property type="match status" value="1"/>
</dbReference>
<dbReference type="GO" id="GO:0008270">
    <property type="term" value="F:zinc ion binding"/>
    <property type="evidence" value="ECO:0007669"/>
    <property type="project" value="UniProtKB-KW"/>
</dbReference>
<dbReference type="AlphaFoldDB" id="A0A0C3CC02"/>
<keyword evidence="1" id="KW-0862">Zinc</keyword>
<evidence type="ECO:0000313" key="4">
    <source>
        <dbReference type="EMBL" id="KIM96468.1"/>
    </source>
</evidence>
<dbReference type="InterPro" id="IPR057654">
    <property type="entry name" value="Znf-CCCH_tandem"/>
</dbReference>
<dbReference type="PROSITE" id="PS50103">
    <property type="entry name" value="ZF_C3H1"/>
    <property type="match status" value="1"/>
</dbReference>
<organism evidence="4 5">
    <name type="scientific">Oidiodendron maius (strain Zn)</name>
    <dbReference type="NCBI Taxonomy" id="913774"/>
    <lineage>
        <taxon>Eukaryota</taxon>
        <taxon>Fungi</taxon>
        <taxon>Dikarya</taxon>
        <taxon>Ascomycota</taxon>
        <taxon>Pezizomycotina</taxon>
        <taxon>Leotiomycetes</taxon>
        <taxon>Leotiomycetes incertae sedis</taxon>
        <taxon>Myxotrichaceae</taxon>
        <taxon>Oidiodendron</taxon>
    </lineage>
</organism>
<keyword evidence="1" id="KW-0863">Zinc-finger</keyword>
<proteinExistence type="predicted"/>
<dbReference type="InParanoid" id="A0A0C3CC02"/>
<dbReference type="Pfam" id="PF25540">
    <property type="entry name" value="DUF7923"/>
    <property type="match status" value="1"/>
</dbReference>
<reference evidence="5" key="2">
    <citation type="submission" date="2015-01" db="EMBL/GenBank/DDBJ databases">
        <title>Evolutionary Origins and Diversification of the Mycorrhizal Mutualists.</title>
        <authorList>
            <consortium name="DOE Joint Genome Institute"/>
            <consortium name="Mycorrhizal Genomics Consortium"/>
            <person name="Kohler A."/>
            <person name="Kuo A."/>
            <person name="Nagy L.G."/>
            <person name="Floudas D."/>
            <person name="Copeland A."/>
            <person name="Barry K.W."/>
            <person name="Cichocki N."/>
            <person name="Veneault-Fourrey C."/>
            <person name="LaButti K."/>
            <person name="Lindquist E.A."/>
            <person name="Lipzen A."/>
            <person name="Lundell T."/>
            <person name="Morin E."/>
            <person name="Murat C."/>
            <person name="Riley R."/>
            <person name="Ohm R."/>
            <person name="Sun H."/>
            <person name="Tunlid A."/>
            <person name="Henrissat B."/>
            <person name="Grigoriev I.V."/>
            <person name="Hibbett D.S."/>
            <person name="Martin F."/>
        </authorList>
    </citation>
    <scope>NUCLEOTIDE SEQUENCE [LARGE SCALE GENOMIC DNA]</scope>
    <source>
        <strain evidence="5">Zn</strain>
    </source>
</reference>
<dbReference type="Proteomes" id="UP000054321">
    <property type="component" value="Unassembled WGS sequence"/>
</dbReference>
<accession>A0A0C3CC02</accession>
<sequence>MAVSIMDFVQRYTSIQQQRDTSDELIKDLLIYCERKETALRIENARLAKELEDAQLDLDDARRTRRDLQQQLSLAAQRVAQSDADCASMRTRNPYIQVLIDGDGMIFNTEYIQQGVEGGRQAAAALRNIILEQCSDLMDEIEIMAKVCTNVSGLSQSLLRDGCIDNMDTFKEFTIGFTQGKASFEFVDVGHEKERADSKIKELMRWHLRNHNCKQILLGISHDAGYAPFLDKVVTPDDRCRITIIEGPPAVHELVATSLQIINFNQLFRAEKLVDKSPTYPAPALPHTWAGVTSIRPTHQTSPVTSGASIKRSSPAPVPTWIPSPRGLDAAIVVNAAVLDKVKRRTNNNKLCNNHYLRGPCAKGSECCFEHDYKPSEEELKAIAFLTRLNPCVNGQDCELEFCIYGHHCPSTVFSKKDGEWQCSAFGCRFSKEDHPPNTLIKHPRKEPQRIEYYERY</sequence>
<name>A0A0C3CC02_OIDMZ</name>
<dbReference type="PANTHER" id="PTHR37543:SF1">
    <property type="entry name" value="CCCH ZINC FINGER DNA BINDING PROTEIN (AFU_ORTHOLOGUE AFUA_5G12760)"/>
    <property type="match status" value="1"/>
</dbReference>
<keyword evidence="5" id="KW-1185">Reference proteome</keyword>
<evidence type="ECO:0000256" key="2">
    <source>
        <dbReference type="SAM" id="Coils"/>
    </source>
</evidence>
<evidence type="ECO:0000256" key="1">
    <source>
        <dbReference type="PROSITE-ProRule" id="PRU00723"/>
    </source>
</evidence>
<dbReference type="Pfam" id="PF25542">
    <property type="entry name" value="zf-CCCH_12"/>
    <property type="match status" value="1"/>
</dbReference>
<keyword evidence="1" id="KW-0479">Metal-binding</keyword>
<evidence type="ECO:0000259" key="3">
    <source>
        <dbReference type="PROSITE" id="PS50103"/>
    </source>
</evidence>
<dbReference type="EMBL" id="KN832884">
    <property type="protein sequence ID" value="KIM96468.1"/>
    <property type="molecule type" value="Genomic_DNA"/>
</dbReference>
<feature type="coiled-coil region" evidence="2">
    <location>
        <begin position="37"/>
        <end position="78"/>
    </location>
</feature>
<feature type="domain" description="C3H1-type" evidence="3">
    <location>
        <begin position="346"/>
        <end position="374"/>
    </location>
</feature>